<name>A0A2R7Y8H2_9ARCH</name>
<comment type="caution">
    <text evidence="2">The sequence shown here is derived from an EMBL/GenBank/DDBJ whole genome shotgun (WGS) entry which is preliminary data.</text>
</comment>
<dbReference type="EMBL" id="NDWU01000004">
    <property type="protein sequence ID" value="PUA33766.1"/>
    <property type="molecule type" value="Genomic_DNA"/>
</dbReference>
<dbReference type="AlphaFoldDB" id="A0A2R7Y8H2"/>
<proteinExistence type="predicted"/>
<evidence type="ECO:0000313" key="2">
    <source>
        <dbReference type="EMBL" id="PUA33766.1"/>
    </source>
</evidence>
<evidence type="ECO:0000259" key="1">
    <source>
        <dbReference type="SMART" id="SM00933"/>
    </source>
</evidence>
<evidence type="ECO:0000313" key="3">
    <source>
        <dbReference type="Proteomes" id="UP000244066"/>
    </source>
</evidence>
<protein>
    <recommendedName>
        <fullName evidence="1">NurA domain-containing protein</fullName>
    </recommendedName>
</protein>
<reference evidence="2 3" key="1">
    <citation type="submission" date="2017-04" db="EMBL/GenBank/DDBJ databases">
        <title>Draft Aigarchaeota genome from a New Zealand hot spring.</title>
        <authorList>
            <person name="Reysenbach A.-L."/>
            <person name="Donaho J.A."/>
            <person name="Gerhart J."/>
            <person name="Kelley J.F."/>
            <person name="Kouba K."/>
            <person name="Podar M."/>
            <person name="Stott M."/>
        </authorList>
    </citation>
    <scope>NUCLEOTIDE SEQUENCE [LARGE SCALE GENOMIC DNA]</scope>
    <source>
        <strain evidence="2">NZ13_MG1</strain>
    </source>
</reference>
<gene>
    <name evidence="2" type="ORF">B9J98_02150</name>
</gene>
<dbReference type="InterPro" id="IPR018977">
    <property type="entry name" value="NurA_domain"/>
</dbReference>
<accession>A0A2R7Y8H2</accession>
<sequence>MTLKLLFERANLLKQRLKQEGGEMHAAWLSRARDVWRPYRPSICGRSIAAVDSGWNYMTYGGFYLYAIRAVAVAPSSEDVTEPFVDVDIVPMEAEGSGISPELYIKGLAECYEHDLASRASKFLDIVLVDGSILARLNMADALKRARLFREYAVHVRPLKDVKNVLFVSKYSQDRSLIKGALGDVYYINRATRSIGYTEPIASERDGMRVSVFYMRLSENSDAVHVEVPAIVDSDYVESMIDALHGTAVKGYPYPLIVAHSMASVDDGLMEMVAEAAGLAVLPTSREVLEVG</sequence>
<dbReference type="SMART" id="SM00933">
    <property type="entry name" value="NurA"/>
    <property type="match status" value="1"/>
</dbReference>
<dbReference type="Pfam" id="PF09376">
    <property type="entry name" value="NurA"/>
    <property type="match status" value="1"/>
</dbReference>
<feature type="domain" description="NurA" evidence="1">
    <location>
        <begin position="46"/>
        <end position="265"/>
    </location>
</feature>
<dbReference type="Proteomes" id="UP000244066">
    <property type="component" value="Unassembled WGS sequence"/>
</dbReference>
<organism evidence="2 3">
    <name type="scientific">Candidatus Terraquivivens tikiterensis</name>
    <dbReference type="NCBI Taxonomy" id="1980982"/>
    <lineage>
        <taxon>Archaea</taxon>
        <taxon>Nitrososphaerota</taxon>
        <taxon>Candidatus Wolframiiraptoraceae</taxon>
        <taxon>Candidatus Terraquivivens</taxon>
    </lineage>
</organism>